<dbReference type="RefSeq" id="WP_256133212.1">
    <property type="nucleotide sequence ID" value="NZ_JANFXK010000019.1"/>
</dbReference>
<reference evidence="1 2" key="1">
    <citation type="submission" date="2022-06" db="EMBL/GenBank/DDBJ databases">
        <title>Isolation of gut microbiota from human fecal samples.</title>
        <authorList>
            <person name="Pamer E.G."/>
            <person name="Barat B."/>
            <person name="Waligurski E."/>
            <person name="Medina S."/>
            <person name="Paddock L."/>
            <person name="Mostad J."/>
        </authorList>
    </citation>
    <scope>NUCLEOTIDE SEQUENCE [LARGE SCALE GENOMIC DNA]</scope>
    <source>
        <strain evidence="1 2">SL.3.17</strain>
    </source>
</reference>
<dbReference type="Proteomes" id="UP001524502">
    <property type="component" value="Unassembled WGS sequence"/>
</dbReference>
<organism evidence="1 2">
    <name type="scientific">Anaerovorax odorimutans</name>
    <dbReference type="NCBI Taxonomy" id="109327"/>
    <lineage>
        <taxon>Bacteria</taxon>
        <taxon>Bacillati</taxon>
        <taxon>Bacillota</taxon>
        <taxon>Clostridia</taxon>
        <taxon>Peptostreptococcales</taxon>
        <taxon>Anaerovoracaceae</taxon>
        <taxon>Anaerovorax</taxon>
    </lineage>
</organism>
<sequence length="294" mass="33455">MDTAIYIGNEKMQMVCGARKGDSLNLDTFAQVSLPEGAVLNGVITNEELFVMSFRQLMTEHPDMLDRKVRLLIGGDQILTKLSIAPRIPEKQMLEWIKGEFSESETKEEMLYDYRVIRRDEEGDLALICAAQKEMIGSYIDIFDELGVELESIGAGLDSQIKLLEFLPETCDDSFIFLTLDGSSLYASIYVDGIFRISNWTRLFSERSTPPISGEIERMVSNLMQFSHTEGYAQDIKKIYVCGCRRDEIFIFKNIAERFSLPTDLLRDREGLINTGSDKKVRVDEYVYAIGTLL</sequence>
<evidence type="ECO:0000313" key="2">
    <source>
        <dbReference type="Proteomes" id="UP001524502"/>
    </source>
</evidence>
<keyword evidence="2" id="KW-1185">Reference proteome</keyword>
<evidence type="ECO:0000313" key="1">
    <source>
        <dbReference type="EMBL" id="MCQ4638021.1"/>
    </source>
</evidence>
<dbReference type="PANTHER" id="PTHR32432:SF3">
    <property type="entry name" value="ETHANOLAMINE UTILIZATION PROTEIN EUTJ"/>
    <property type="match status" value="1"/>
</dbReference>
<proteinExistence type="predicted"/>
<dbReference type="PANTHER" id="PTHR32432">
    <property type="entry name" value="CELL DIVISION PROTEIN FTSA-RELATED"/>
    <property type="match status" value="1"/>
</dbReference>
<dbReference type="InterPro" id="IPR050696">
    <property type="entry name" value="FtsA/MreB"/>
</dbReference>
<evidence type="ECO:0008006" key="3">
    <source>
        <dbReference type="Google" id="ProtNLM"/>
    </source>
</evidence>
<protein>
    <recommendedName>
        <fullName evidence="3">Type IV pilus assembly protein PilM</fullName>
    </recommendedName>
</protein>
<dbReference type="Gene3D" id="3.30.420.40">
    <property type="match status" value="1"/>
</dbReference>
<gene>
    <name evidence="1" type="ORF">NE619_14890</name>
</gene>
<accession>A0ABT1RT27</accession>
<dbReference type="EMBL" id="JANFXK010000019">
    <property type="protein sequence ID" value="MCQ4638021.1"/>
    <property type="molecule type" value="Genomic_DNA"/>
</dbReference>
<comment type="caution">
    <text evidence="1">The sequence shown here is derived from an EMBL/GenBank/DDBJ whole genome shotgun (WGS) entry which is preliminary data.</text>
</comment>
<name>A0ABT1RT27_9FIRM</name>